<accession>A0A3G5A844</accession>
<proteinExistence type="predicted"/>
<reference evidence="2" key="1">
    <citation type="submission" date="2018-10" db="EMBL/GenBank/DDBJ databases">
        <title>Hidden diversity of soil giant viruses.</title>
        <authorList>
            <person name="Schulz F."/>
            <person name="Alteio L."/>
            <person name="Goudeau D."/>
            <person name="Ryan E.M."/>
            <person name="Malmstrom R.R."/>
            <person name="Blanchard J."/>
            <person name="Woyke T."/>
        </authorList>
    </citation>
    <scope>NUCLEOTIDE SEQUENCE</scope>
    <source>
        <strain evidence="2">HYV1</strain>
    </source>
</reference>
<protein>
    <submittedName>
        <fullName evidence="2">Uncharacterized protein</fullName>
    </submittedName>
</protein>
<gene>
    <name evidence="2" type="ORF">Hyperionvirus5_38</name>
</gene>
<evidence type="ECO:0000256" key="1">
    <source>
        <dbReference type="SAM" id="MobiDB-lite"/>
    </source>
</evidence>
<feature type="region of interest" description="Disordered" evidence="1">
    <location>
        <begin position="163"/>
        <end position="185"/>
    </location>
</feature>
<feature type="compositionally biased region" description="Pro residues" evidence="1">
    <location>
        <begin position="172"/>
        <end position="185"/>
    </location>
</feature>
<dbReference type="EMBL" id="MK072387">
    <property type="protein sequence ID" value="AYV83232.1"/>
    <property type="molecule type" value="Genomic_DNA"/>
</dbReference>
<evidence type="ECO:0000313" key="2">
    <source>
        <dbReference type="EMBL" id="AYV83232.1"/>
    </source>
</evidence>
<sequence>MAFRVVRAIKFRCPRVQSMRGSKRLMSDASKSTAGKTVQETVSVENLSKDNTQIIKKTFTVVSESFNMLPPFWRRCIYVYMGAATVSLGVATYNDGKVALMSYRQDRKDAARLNLREEKNEFGAVYKGCRANGWGNFASACVWPKDLFSNIMPSVVLLLNPDHDPRADKPAPAKPAKPTAPPAKG</sequence>
<organism evidence="2">
    <name type="scientific">Hyperionvirus sp</name>
    <dbReference type="NCBI Taxonomy" id="2487770"/>
    <lineage>
        <taxon>Viruses</taxon>
        <taxon>Varidnaviria</taxon>
        <taxon>Bamfordvirae</taxon>
        <taxon>Nucleocytoviricota</taxon>
        <taxon>Megaviricetes</taxon>
        <taxon>Imitervirales</taxon>
        <taxon>Mimiviridae</taxon>
        <taxon>Klosneuvirinae</taxon>
    </lineage>
</organism>
<name>A0A3G5A844_9VIRU</name>